<proteinExistence type="predicted"/>
<accession>A0ABV0BJ78</accession>
<dbReference type="PROSITE" id="PS50883">
    <property type="entry name" value="EAL"/>
    <property type="match status" value="1"/>
</dbReference>
<evidence type="ECO:0000313" key="2">
    <source>
        <dbReference type="EMBL" id="MEN3930186.1"/>
    </source>
</evidence>
<dbReference type="PANTHER" id="PTHR33121">
    <property type="entry name" value="CYCLIC DI-GMP PHOSPHODIESTERASE PDEF"/>
    <property type="match status" value="1"/>
</dbReference>
<dbReference type="RefSeq" id="WP_346336151.1">
    <property type="nucleotide sequence ID" value="NZ_JBBYXI010000001.1"/>
</dbReference>
<dbReference type="InterPro" id="IPR001633">
    <property type="entry name" value="EAL_dom"/>
</dbReference>
<sequence>MKSAVAHRAFASLKEAIADNEIRPVFQPVIRLADEQVVGFEVLARWSSSKFGDISPAEFIPYAEQNNMLDDLTSNLIRRASKIAVTWPGEFFLAFNIAPTQFRDHNLRKLVLNALETAQFPQDRVVIEMTEESQVYNKVKALEVMKNLVDDGLSFSLDDFGSGYGNIMRLRSYPFKYVKIDISLVEKITTNKDDEAVVASIIELAHYWGYEVIAEGIERKEQAALLKKLNCPMGQGWLFSRPLEEKDVITYIKNNT</sequence>
<dbReference type="CDD" id="cd01948">
    <property type="entry name" value="EAL"/>
    <property type="match status" value="1"/>
</dbReference>
<name>A0ABV0BJ78_9HYPH</name>
<dbReference type="EMBL" id="JBBYXI010000001">
    <property type="protein sequence ID" value="MEN3930186.1"/>
    <property type="molecule type" value="Genomic_DNA"/>
</dbReference>
<dbReference type="InterPro" id="IPR035919">
    <property type="entry name" value="EAL_sf"/>
</dbReference>
<comment type="caution">
    <text evidence="2">The sequence shown here is derived from an EMBL/GenBank/DDBJ whole genome shotgun (WGS) entry which is preliminary data.</text>
</comment>
<dbReference type="SUPFAM" id="SSF141868">
    <property type="entry name" value="EAL domain-like"/>
    <property type="match status" value="1"/>
</dbReference>
<reference evidence="2 3" key="1">
    <citation type="submission" date="2024-04" db="EMBL/GenBank/DDBJ databases">
        <title>A novel species isolated from cricket.</title>
        <authorList>
            <person name="Wang H.-C."/>
        </authorList>
    </citation>
    <scope>NUCLEOTIDE SEQUENCE [LARGE SCALE GENOMIC DNA]</scope>
    <source>
        <strain evidence="2 3">WL0021</strain>
    </source>
</reference>
<gene>
    <name evidence="2" type="ORF">WJT86_03815</name>
</gene>
<dbReference type="Pfam" id="PF00563">
    <property type="entry name" value="EAL"/>
    <property type="match status" value="1"/>
</dbReference>
<dbReference type="Gene3D" id="3.20.20.450">
    <property type="entry name" value="EAL domain"/>
    <property type="match status" value="1"/>
</dbReference>
<feature type="domain" description="EAL" evidence="1">
    <location>
        <begin position="6"/>
        <end position="256"/>
    </location>
</feature>
<dbReference type="Proteomes" id="UP001418637">
    <property type="component" value="Unassembled WGS sequence"/>
</dbReference>
<keyword evidence="3" id="KW-1185">Reference proteome</keyword>
<dbReference type="SMART" id="SM00052">
    <property type="entry name" value="EAL"/>
    <property type="match status" value="1"/>
</dbReference>
<evidence type="ECO:0000259" key="1">
    <source>
        <dbReference type="PROSITE" id="PS50883"/>
    </source>
</evidence>
<dbReference type="InterPro" id="IPR050706">
    <property type="entry name" value="Cyclic-di-GMP_PDE-like"/>
</dbReference>
<protein>
    <submittedName>
        <fullName evidence="2">EAL domain-containing protein</fullName>
    </submittedName>
</protein>
<dbReference type="PANTHER" id="PTHR33121:SF71">
    <property type="entry name" value="OXYGEN SENSOR PROTEIN DOSP"/>
    <property type="match status" value="1"/>
</dbReference>
<evidence type="ECO:0000313" key="3">
    <source>
        <dbReference type="Proteomes" id="UP001418637"/>
    </source>
</evidence>
<organism evidence="2 3">
    <name type="scientific">Hohaiivirga grylli</name>
    <dbReference type="NCBI Taxonomy" id="3133970"/>
    <lineage>
        <taxon>Bacteria</taxon>
        <taxon>Pseudomonadati</taxon>
        <taxon>Pseudomonadota</taxon>
        <taxon>Alphaproteobacteria</taxon>
        <taxon>Hyphomicrobiales</taxon>
        <taxon>Methylobacteriaceae</taxon>
        <taxon>Hohaiivirga</taxon>
    </lineage>
</organism>